<feature type="domain" description="Glycosyltransferase 2-like" evidence="1">
    <location>
        <begin position="5"/>
        <end position="137"/>
    </location>
</feature>
<name>A0A1H9Q3J1_BUTFI</name>
<organism evidence="2 3">
    <name type="scientific">Butyrivibrio fibrisolvens</name>
    <dbReference type="NCBI Taxonomy" id="831"/>
    <lineage>
        <taxon>Bacteria</taxon>
        <taxon>Bacillati</taxon>
        <taxon>Bacillota</taxon>
        <taxon>Clostridia</taxon>
        <taxon>Lachnospirales</taxon>
        <taxon>Lachnospiraceae</taxon>
        <taxon>Butyrivibrio</taxon>
    </lineage>
</organism>
<dbReference type="EMBL" id="FOGJ01000007">
    <property type="protein sequence ID" value="SER54665.1"/>
    <property type="molecule type" value="Genomic_DNA"/>
</dbReference>
<dbReference type="InterPro" id="IPR029044">
    <property type="entry name" value="Nucleotide-diphossugar_trans"/>
</dbReference>
<dbReference type="Proteomes" id="UP000182584">
    <property type="component" value="Unassembled WGS sequence"/>
</dbReference>
<reference evidence="2 3" key="1">
    <citation type="submission" date="2016-10" db="EMBL/GenBank/DDBJ databases">
        <authorList>
            <person name="de Groot N.N."/>
        </authorList>
    </citation>
    <scope>NUCLEOTIDE SEQUENCE [LARGE SCALE GENOMIC DNA]</scope>
    <source>
        <strain evidence="2 3">AR40</strain>
    </source>
</reference>
<dbReference type="RefSeq" id="WP_074755180.1">
    <property type="nucleotide sequence ID" value="NZ_FOGJ01000007.1"/>
</dbReference>
<dbReference type="CDD" id="cd00761">
    <property type="entry name" value="Glyco_tranf_GTA_type"/>
    <property type="match status" value="1"/>
</dbReference>
<dbReference type="SUPFAM" id="SSF53448">
    <property type="entry name" value="Nucleotide-diphospho-sugar transferases"/>
    <property type="match status" value="1"/>
</dbReference>
<gene>
    <name evidence="2" type="ORF">SAMN04487884_10719</name>
</gene>
<sequence>MTIEIAMPLYKPSPRLKAVLTALSLQTDRDFYITMYNDTRTEDTEEIELDNKIIDEARNQLGLKISVHQNDVNLGYMKNMHQIFDKATGDILVLLADDDIVTVDYIEMVRKAFSKKEVGIVGRPYYWFTDDMKKPVRFSGFTFDKMKIYDFDKSNAKMVNECLRSAGQLSGLAFRREYLKGMPFEEDMFTAHVYPFLYVFKNHPCVYLPHPTLAVSINSSQTHKDIYDPSPMKQWIDLLDRVVPEKEHKKRVDEIKEYNNTDFYGLAEIKNYGTYKEVFTEIFNFVKYRPKNLINPYFYIFSIGSIIIPRKVLIGMVDWYKNTVLAKRIEKMNIDFSVYPFKECEPLWKYQDYDNLRD</sequence>
<dbReference type="AlphaFoldDB" id="A0A1H9Q3J1"/>
<dbReference type="InterPro" id="IPR001173">
    <property type="entry name" value="Glyco_trans_2-like"/>
</dbReference>
<dbReference type="Pfam" id="PF00535">
    <property type="entry name" value="Glycos_transf_2"/>
    <property type="match status" value="1"/>
</dbReference>
<dbReference type="Gene3D" id="3.90.550.10">
    <property type="entry name" value="Spore Coat Polysaccharide Biosynthesis Protein SpsA, Chain A"/>
    <property type="match status" value="1"/>
</dbReference>
<keyword evidence="2" id="KW-0808">Transferase</keyword>
<proteinExistence type="predicted"/>
<evidence type="ECO:0000259" key="1">
    <source>
        <dbReference type="Pfam" id="PF00535"/>
    </source>
</evidence>
<evidence type="ECO:0000313" key="2">
    <source>
        <dbReference type="EMBL" id="SER54665.1"/>
    </source>
</evidence>
<accession>A0A1H9Q3J1</accession>
<dbReference type="GO" id="GO:0016740">
    <property type="term" value="F:transferase activity"/>
    <property type="evidence" value="ECO:0007669"/>
    <property type="project" value="UniProtKB-KW"/>
</dbReference>
<evidence type="ECO:0000313" key="3">
    <source>
        <dbReference type="Proteomes" id="UP000182584"/>
    </source>
</evidence>
<protein>
    <submittedName>
        <fullName evidence="2">Glycosyl transferase family 2</fullName>
    </submittedName>
</protein>